<reference evidence="2" key="1">
    <citation type="submission" date="2016-09" db="EMBL/GenBank/DDBJ databases">
        <authorList>
            <person name="Varghese N."/>
            <person name="Submissions S."/>
        </authorList>
    </citation>
    <scope>NUCLEOTIDE SEQUENCE [LARGE SCALE GENOMIC DNA]</scope>
    <source>
        <strain evidence="2">ANC 4466</strain>
    </source>
</reference>
<proteinExistence type="predicted"/>
<organism evidence="1 2">
    <name type="scientific">Acinetobacter puyangensis</name>
    <dbReference type="NCBI Taxonomy" id="1096779"/>
    <lineage>
        <taxon>Bacteria</taxon>
        <taxon>Pseudomonadati</taxon>
        <taxon>Pseudomonadota</taxon>
        <taxon>Gammaproteobacteria</taxon>
        <taxon>Moraxellales</taxon>
        <taxon>Moraxellaceae</taxon>
        <taxon>Acinetobacter</taxon>
    </lineage>
</organism>
<protein>
    <recommendedName>
        <fullName evidence="3">HNH endonuclease</fullName>
    </recommendedName>
</protein>
<gene>
    <name evidence="1" type="ORF">SAMN05421731_101610</name>
</gene>
<name>A0A240E475_9GAMM</name>
<evidence type="ECO:0000313" key="1">
    <source>
        <dbReference type="EMBL" id="SNX43568.1"/>
    </source>
</evidence>
<sequence>MTDKNSIVVYSAEDLTITFPAPSCHLTEKETSKTRSLIKETSIYTPDSKGYLNTKSLPHLMGTDKKGTNRFYNNLDNVDKFENGAERYASIESVTKEVSKRLQEPRDTLQRERLRDSENCINAFRDAPELEKIREIEESKNRKEQSNLKFKKIRLENIKNCQLSGDPLEKDAHAHHIERRADKPRLARDLNNIVVANQNPHDEVHRENAESREELKKLCEKKGWNDPT</sequence>
<evidence type="ECO:0008006" key="3">
    <source>
        <dbReference type="Google" id="ProtNLM"/>
    </source>
</evidence>
<dbReference type="Proteomes" id="UP000219042">
    <property type="component" value="Unassembled WGS sequence"/>
</dbReference>
<accession>A0A240E475</accession>
<dbReference type="EMBL" id="OANT01000001">
    <property type="protein sequence ID" value="SNX43568.1"/>
    <property type="molecule type" value="Genomic_DNA"/>
</dbReference>
<dbReference type="AlphaFoldDB" id="A0A240E475"/>
<keyword evidence="2" id="KW-1185">Reference proteome</keyword>
<evidence type="ECO:0000313" key="2">
    <source>
        <dbReference type="Proteomes" id="UP000219042"/>
    </source>
</evidence>
<dbReference type="OrthoDB" id="7064265at2"/>
<dbReference type="RefSeq" id="WP_097077846.1">
    <property type="nucleotide sequence ID" value="NZ_BAABHT010000020.1"/>
</dbReference>